<dbReference type="AlphaFoldDB" id="A0A3S1HWS1"/>
<dbReference type="Proteomes" id="UP000271974">
    <property type="component" value="Unassembled WGS sequence"/>
</dbReference>
<protein>
    <submittedName>
        <fullName evidence="2">Uncharacterized protein</fullName>
    </submittedName>
</protein>
<gene>
    <name evidence="2" type="ORF">EGW08_004548</name>
</gene>
<keyword evidence="1" id="KW-0732">Signal</keyword>
<feature type="non-terminal residue" evidence="2">
    <location>
        <position position="400"/>
    </location>
</feature>
<dbReference type="EMBL" id="RQTK01000103">
    <property type="protein sequence ID" value="RUS87707.1"/>
    <property type="molecule type" value="Genomic_DNA"/>
</dbReference>
<name>A0A3S1HWS1_ELYCH</name>
<proteinExistence type="predicted"/>
<dbReference type="OrthoDB" id="6211625at2759"/>
<evidence type="ECO:0000256" key="1">
    <source>
        <dbReference type="SAM" id="SignalP"/>
    </source>
</evidence>
<organism evidence="2 3">
    <name type="scientific">Elysia chlorotica</name>
    <name type="common">Eastern emerald elysia</name>
    <name type="synonym">Sea slug</name>
    <dbReference type="NCBI Taxonomy" id="188477"/>
    <lineage>
        <taxon>Eukaryota</taxon>
        <taxon>Metazoa</taxon>
        <taxon>Spiralia</taxon>
        <taxon>Lophotrochozoa</taxon>
        <taxon>Mollusca</taxon>
        <taxon>Gastropoda</taxon>
        <taxon>Heterobranchia</taxon>
        <taxon>Euthyneura</taxon>
        <taxon>Panpulmonata</taxon>
        <taxon>Sacoglossa</taxon>
        <taxon>Placobranchoidea</taxon>
        <taxon>Plakobranchidae</taxon>
        <taxon>Elysia</taxon>
    </lineage>
</organism>
<feature type="signal peptide" evidence="1">
    <location>
        <begin position="1"/>
        <end position="20"/>
    </location>
</feature>
<dbReference type="PANTHER" id="PTHR10068">
    <property type="entry name" value="BONE MARROW PROTEOGLYCAN"/>
    <property type="match status" value="1"/>
</dbReference>
<feature type="chain" id="PRO_5018525597" evidence="1">
    <location>
        <begin position="21"/>
        <end position="400"/>
    </location>
</feature>
<evidence type="ECO:0000313" key="2">
    <source>
        <dbReference type="EMBL" id="RUS87707.1"/>
    </source>
</evidence>
<reference evidence="2 3" key="1">
    <citation type="submission" date="2019-01" db="EMBL/GenBank/DDBJ databases">
        <title>A draft genome assembly of the solar-powered sea slug Elysia chlorotica.</title>
        <authorList>
            <person name="Cai H."/>
            <person name="Li Q."/>
            <person name="Fang X."/>
            <person name="Li J."/>
            <person name="Curtis N.E."/>
            <person name="Altenburger A."/>
            <person name="Shibata T."/>
            <person name="Feng M."/>
            <person name="Maeda T."/>
            <person name="Schwartz J.A."/>
            <person name="Shigenobu S."/>
            <person name="Lundholm N."/>
            <person name="Nishiyama T."/>
            <person name="Yang H."/>
            <person name="Hasebe M."/>
            <person name="Li S."/>
            <person name="Pierce S.K."/>
            <person name="Wang J."/>
        </authorList>
    </citation>
    <scope>NUCLEOTIDE SEQUENCE [LARGE SCALE GENOMIC DNA]</scope>
    <source>
        <strain evidence="2">EC2010</strain>
        <tissue evidence="2">Whole organism of an adult</tissue>
    </source>
</reference>
<comment type="caution">
    <text evidence="2">The sequence shown here is derived from an EMBL/GenBank/DDBJ whole genome shotgun (WGS) entry which is preliminary data.</text>
</comment>
<evidence type="ECO:0000313" key="3">
    <source>
        <dbReference type="Proteomes" id="UP000271974"/>
    </source>
</evidence>
<accession>A0A3S1HWS1</accession>
<dbReference type="PANTHER" id="PTHR10068:SF14">
    <property type="entry name" value="CELL WALL ADHESIN EAP1"/>
    <property type="match status" value="1"/>
</dbReference>
<keyword evidence="3" id="KW-1185">Reference proteome</keyword>
<sequence>MSRFLHILAVLAYMVVLCGSAVISNSILTRQGMAGSARPVYCEDSRFGQNGPTDYSLRGDTNCCFNAETRPMCCIYRNPSTSEQSCFCNVRISCGYLPQEQTVTQDSSSQYPYQPVYPTDPQYPYQPVYPTDPQYPYIPQYPTDPQYPYIPQYPTDPQYPYIPQYPTDPQYPYQPIYPTDPQYPYQPVYPTDPQYPYQPIYPTDPQYPYQPVYPTDPQYPYQPVYPTDPQYPTLPQYPVEPIISITPVTDPYYRPSLCSVIPRALGGRKVTQQCDFAGVANITVLGGAGITCNAVLVDGNVEGVWTQTFLTTETCSNRVDELGESLQMDVQIGNQQYPASSTFRTVKGLNGLAYIVPTFSPSPISDLGPCQKPACPLNVVTMRGLVDLNDCVLVSYGASN</sequence>